<dbReference type="InterPro" id="IPR000182">
    <property type="entry name" value="GNAT_dom"/>
</dbReference>
<dbReference type="GO" id="GO:0016747">
    <property type="term" value="F:acyltransferase activity, transferring groups other than amino-acyl groups"/>
    <property type="evidence" value="ECO:0007669"/>
    <property type="project" value="InterPro"/>
</dbReference>
<reference evidence="2 3" key="1">
    <citation type="journal article" date="2006" name="Science">
        <title>Genome of rice cluster I archaea -- the key methane producers in the rice rhizosphere.</title>
        <authorList>
            <person name="Erkel C."/>
            <person name="Kube M."/>
            <person name="Reinhardt R."/>
            <person name="Liesack W."/>
        </authorList>
    </citation>
    <scope>NUCLEOTIDE SEQUENCE [LARGE SCALE GENOMIC DNA]</scope>
    <source>
        <strain evidence="3">DSM 22066 / NBRC 105507 / MRE50</strain>
    </source>
</reference>
<name>Q0W3N9_METAR</name>
<dbReference type="Gene3D" id="3.40.630.30">
    <property type="match status" value="1"/>
</dbReference>
<proteinExistence type="predicted"/>
<organism evidence="2 3">
    <name type="scientific">Methanocella arvoryzae (strain DSM 22066 / NBRC 105507 / MRE50)</name>
    <dbReference type="NCBI Taxonomy" id="351160"/>
    <lineage>
        <taxon>Archaea</taxon>
        <taxon>Methanobacteriati</taxon>
        <taxon>Methanobacteriota</taxon>
        <taxon>Stenosarchaea group</taxon>
        <taxon>Methanomicrobia</taxon>
        <taxon>Methanocellales</taxon>
        <taxon>Methanocellaceae</taxon>
        <taxon>Methanocella</taxon>
    </lineage>
</organism>
<dbReference type="CDD" id="cd04301">
    <property type="entry name" value="NAT_SF"/>
    <property type="match status" value="1"/>
</dbReference>
<dbReference type="eggNOG" id="arCOG00833">
    <property type="taxonomic scope" value="Archaea"/>
</dbReference>
<evidence type="ECO:0000313" key="2">
    <source>
        <dbReference type="EMBL" id="CAJ37004.1"/>
    </source>
</evidence>
<protein>
    <recommendedName>
        <fullName evidence="1">N-acetyltransferase domain-containing protein</fullName>
    </recommendedName>
</protein>
<dbReference type="InterPro" id="IPR050276">
    <property type="entry name" value="MshD_Acetyltransferase"/>
</dbReference>
<dbReference type="AlphaFoldDB" id="Q0W3N9"/>
<dbReference type="KEGG" id="rci:RCIX1813"/>
<feature type="domain" description="N-acetyltransferase" evidence="1">
    <location>
        <begin position="181"/>
        <end position="313"/>
    </location>
</feature>
<evidence type="ECO:0000259" key="1">
    <source>
        <dbReference type="PROSITE" id="PS51186"/>
    </source>
</evidence>
<dbReference type="Proteomes" id="UP000000663">
    <property type="component" value="Chromosome"/>
</dbReference>
<gene>
    <name evidence="2" type="ORF">RCIX1813</name>
</gene>
<accession>Q0W3N9</accession>
<dbReference type="PROSITE" id="PS51186">
    <property type="entry name" value="GNAT"/>
    <property type="match status" value="1"/>
</dbReference>
<sequence>MMMCEPEPRLKHLEKGHGLPLEYSGIIDEARNAVASTAAGKVQQWMLESIDSIQAGKYDLLVMHCGDYVAGIMGYNILENDVQIYFCHVRAPYRVCEGWFFRTAVSLFKEQGLQIVRTSFQWPSPDEYVKVAGELGFIELERISMLRENDSSYSDKPLPEGIEIQPWSDAFLLEAGQLLFAEANPVDRQIYPQLKSLEGTVGQLSKITCNFYGNFLPSQSMVALQDGKLIGLLLATEFGNELILIAEIAVAKSHRGRGIASAMLGRLIRSSAVLGKRQMELVVNSQNREAIRLYERKGFLSSVTFKQYILVYR</sequence>
<dbReference type="Pfam" id="PF00583">
    <property type="entry name" value="Acetyltransf_1"/>
    <property type="match status" value="1"/>
</dbReference>
<keyword evidence="3" id="KW-1185">Reference proteome</keyword>
<evidence type="ECO:0000313" key="3">
    <source>
        <dbReference type="Proteomes" id="UP000000663"/>
    </source>
</evidence>
<dbReference type="STRING" id="351160.RCIX1813"/>
<dbReference type="EMBL" id="AM114193">
    <property type="protein sequence ID" value="CAJ37004.1"/>
    <property type="molecule type" value="Genomic_DNA"/>
</dbReference>
<dbReference type="PANTHER" id="PTHR43617">
    <property type="entry name" value="L-AMINO ACID N-ACETYLTRANSFERASE"/>
    <property type="match status" value="1"/>
</dbReference>
<dbReference type="InterPro" id="IPR016181">
    <property type="entry name" value="Acyl_CoA_acyltransferase"/>
</dbReference>
<dbReference type="SUPFAM" id="SSF55729">
    <property type="entry name" value="Acyl-CoA N-acyltransferases (Nat)"/>
    <property type="match status" value="1"/>
</dbReference>